<dbReference type="SUPFAM" id="SSF53448">
    <property type="entry name" value="Nucleotide-diphospho-sugar transferases"/>
    <property type="match status" value="1"/>
</dbReference>
<evidence type="ECO:0000259" key="4">
    <source>
        <dbReference type="Pfam" id="PF00535"/>
    </source>
</evidence>
<evidence type="ECO:0000259" key="3">
    <source>
        <dbReference type="Pfam" id="PF00534"/>
    </source>
</evidence>
<organism evidence="6 7">
    <name type="scientific">Nocardioides marinisabuli</name>
    <dbReference type="NCBI Taxonomy" id="419476"/>
    <lineage>
        <taxon>Bacteria</taxon>
        <taxon>Bacillati</taxon>
        <taxon>Actinomycetota</taxon>
        <taxon>Actinomycetes</taxon>
        <taxon>Propionibacteriales</taxon>
        <taxon>Nocardioidaceae</taxon>
        <taxon>Nocardioides</taxon>
    </lineage>
</organism>
<dbReference type="Pfam" id="PF00534">
    <property type="entry name" value="Glycos_transf_1"/>
    <property type="match status" value="1"/>
</dbReference>
<accession>A0A7Y9F4X5</accession>
<proteinExistence type="predicted"/>
<reference evidence="6 7" key="1">
    <citation type="submission" date="2020-07" db="EMBL/GenBank/DDBJ databases">
        <title>Sequencing the genomes of 1000 actinobacteria strains.</title>
        <authorList>
            <person name="Klenk H.-P."/>
        </authorList>
    </citation>
    <scope>NUCLEOTIDE SEQUENCE [LARGE SCALE GENOMIC DNA]</scope>
    <source>
        <strain evidence="6 7">DSM 18965</strain>
    </source>
</reference>
<dbReference type="GO" id="GO:0016757">
    <property type="term" value="F:glycosyltransferase activity"/>
    <property type="evidence" value="ECO:0007669"/>
    <property type="project" value="UniProtKB-KW"/>
</dbReference>
<dbReference type="PANTHER" id="PTHR12526">
    <property type="entry name" value="GLYCOSYLTRANSFERASE"/>
    <property type="match status" value="1"/>
</dbReference>
<feature type="domain" description="Glycosyltransferase 2-like" evidence="4">
    <location>
        <begin position="384"/>
        <end position="507"/>
    </location>
</feature>
<sequence>MRPEPAPLDRLRLLVVTPTGLLGGSETWLLDLLRTTRPRVQAEVWMLEDGPLRSELVADGVSVTVLPTGPRARDLALRNLDLGRRLRRSDAEVVLANGVKAAAAVVPAARTVGVPVVWAKHDFSWDRELAPRLGRMSDAVLATSRAVAAATGRDDATIVPPPRPPAPTPRAEAAAYWAERGVDTGDGLVLALLGRLVGYKGVDTAIEALAHEGALSWRLVVAGPDDPTEPGERARLEALADRLGVRDRVLLTGPVPDAGRHLAAFDAVAVLTRSDGERFGREGYSLVALEALGAGVPLVGAAGNPEVERMALTAGRVVPPSDPRALAGALLELQEPEARDRCGRAGRAVLAEHPDAEACGQRVVQVLAEAARRPGAGLVGPPMTVLTCFRDEEGHVDEVVGAVLDQLGPDDEYLLLDDRSSDKTGAELAAWVSRDSRLRLLDGPGVNLSVARNAGFAQARHPRVACTDAGCAPGPRWLAGLRAAFAEPDPVDLVVGVYDVDGGDPVRDAARVALFPSIAEARRPGLLTRCAGRVTGRSFSARRLDGRSMACAVPAWEAAGGFDARLRSSEDAVFGDAVLAAGGRSALALDARVTWAQTGDLADMARMYAKYGEWGGRAGSWQLVSRDLVRASAYAVAPLVLATGGRGARATVLAGAAGYLALPALRARDVDVVPGTWAMVPVVVALKDVAKAAGCLRGLAARAAGRAGG</sequence>
<evidence type="ECO:0000256" key="1">
    <source>
        <dbReference type="ARBA" id="ARBA00022676"/>
    </source>
</evidence>
<dbReference type="InterPro" id="IPR029044">
    <property type="entry name" value="Nucleotide-diphossugar_trans"/>
</dbReference>
<feature type="domain" description="Glycosyl transferase family 1" evidence="3">
    <location>
        <begin position="188"/>
        <end position="348"/>
    </location>
</feature>
<dbReference type="Gene3D" id="3.90.550.10">
    <property type="entry name" value="Spore Coat Polysaccharide Biosynthesis Protein SpsA, Chain A"/>
    <property type="match status" value="1"/>
</dbReference>
<keyword evidence="7" id="KW-1185">Reference proteome</keyword>
<comment type="caution">
    <text evidence="6">The sequence shown here is derived from an EMBL/GenBank/DDBJ whole genome shotgun (WGS) entry which is preliminary data.</text>
</comment>
<gene>
    <name evidence="6" type="ORF">BKA08_003684</name>
</gene>
<dbReference type="Pfam" id="PF00535">
    <property type="entry name" value="Glycos_transf_2"/>
    <property type="match status" value="1"/>
</dbReference>
<evidence type="ECO:0000313" key="7">
    <source>
        <dbReference type="Proteomes" id="UP000516957"/>
    </source>
</evidence>
<dbReference type="PANTHER" id="PTHR12526:SF510">
    <property type="entry name" value="D-INOSITOL 3-PHOSPHATE GLYCOSYLTRANSFERASE"/>
    <property type="match status" value="1"/>
</dbReference>
<dbReference type="Proteomes" id="UP000516957">
    <property type="component" value="Unassembled WGS sequence"/>
</dbReference>
<dbReference type="SUPFAM" id="SSF53756">
    <property type="entry name" value="UDP-Glycosyltransferase/glycogen phosphorylase"/>
    <property type="match status" value="1"/>
</dbReference>
<dbReference type="InterPro" id="IPR028098">
    <property type="entry name" value="Glyco_trans_4-like_N"/>
</dbReference>
<keyword evidence="2 6" id="KW-0808">Transferase</keyword>
<dbReference type="Pfam" id="PF13439">
    <property type="entry name" value="Glyco_transf_4"/>
    <property type="match status" value="1"/>
</dbReference>
<feature type="domain" description="Glycosyltransferase subfamily 4-like N-terminal" evidence="5">
    <location>
        <begin position="23"/>
        <end position="151"/>
    </location>
</feature>
<evidence type="ECO:0000313" key="6">
    <source>
        <dbReference type="EMBL" id="NYD59446.1"/>
    </source>
</evidence>
<dbReference type="Gene3D" id="3.40.50.2000">
    <property type="entry name" value="Glycogen Phosphorylase B"/>
    <property type="match status" value="2"/>
</dbReference>
<name>A0A7Y9F4X5_9ACTN</name>
<dbReference type="RefSeq" id="WP_179616895.1">
    <property type="nucleotide sequence ID" value="NZ_CP059163.1"/>
</dbReference>
<evidence type="ECO:0000256" key="2">
    <source>
        <dbReference type="ARBA" id="ARBA00022679"/>
    </source>
</evidence>
<dbReference type="InterPro" id="IPR001296">
    <property type="entry name" value="Glyco_trans_1"/>
</dbReference>
<evidence type="ECO:0000259" key="5">
    <source>
        <dbReference type="Pfam" id="PF13439"/>
    </source>
</evidence>
<protein>
    <submittedName>
        <fullName evidence="6">Glycosyltransferase involved in cell wall biosynthesis</fullName>
    </submittedName>
</protein>
<dbReference type="AlphaFoldDB" id="A0A7Y9F4X5"/>
<keyword evidence="1" id="KW-0328">Glycosyltransferase</keyword>
<dbReference type="EMBL" id="JACCBE010000001">
    <property type="protein sequence ID" value="NYD59446.1"/>
    <property type="molecule type" value="Genomic_DNA"/>
</dbReference>
<dbReference type="InterPro" id="IPR001173">
    <property type="entry name" value="Glyco_trans_2-like"/>
</dbReference>